<protein>
    <submittedName>
        <fullName evidence="2">Uncharacterized protein</fullName>
    </submittedName>
</protein>
<evidence type="ECO:0000256" key="1">
    <source>
        <dbReference type="SAM" id="MobiDB-lite"/>
    </source>
</evidence>
<gene>
    <name evidence="2" type="ORF">CLUP02_11053</name>
</gene>
<proteinExistence type="predicted"/>
<feature type="region of interest" description="Disordered" evidence="1">
    <location>
        <begin position="1"/>
        <end position="24"/>
    </location>
</feature>
<name>A0A9Q8SYP3_9PEZI</name>
<accession>A0A9Q8SYP3</accession>
<evidence type="ECO:0000313" key="3">
    <source>
        <dbReference type="Proteomes" id="UP000830671"/>
    </source>
</evidence>
<sequence>MGRQTKRVRSSDMQSMLQLAQAVK</sequence>
<dbReference type="Proteomes" id="UP000830671">
    <property type="component" value="Chromosome 5"/>
</dbReference>
<dbReference type="EMBL" id="CP019477">
    <property type="protein sequence ID" value="UQC85555.1"/>
    <property type="molecule type" value="Genomic_DNA"/>
</dbReference>
<reference evidence="2" key="1">
    <citation type="journal article" date="2021" name="Mol. Plant Microbe Interact.">
        <title>Complete Genome Sequence of the Plant-Pathogenic Fungus Colletotrichum lupini.</title>
        <authorList>
            <person name="Baroncelli R."/>
            <person name="Pensec F."/>
            <person name="Da Lio D."/>
            <person name="Boufleur T."/>
            <person name="Vicente I."/>
            <person name="Sarrocco S."/>
            <person name="Picot A."/>
            <person name="Baraldi E."/>
            <person name="Sukno S."/>
            <person name="Thon M."/>
            <person name="Le Floch G."/>
        </authorList>
    </citation>
    <scope>NUCLEOTIDE SEQUENCE</scope>
    <source>
        <strain evidence="2">IMI 504893</strain>
    </source>
</reference>
<dbReference type="AlphaFoldDB" id="A0A9Q8SYP3"/>
<keyword evidence="3" id="KW-1185">Reference proteome</keyword>
<evidence type="ECO:0000313" key="2">
    <source>
        <dbReference type="EMBL" id="UQC85555.1"/>
    </source>
</evidence>
<organism evidence="2 3">
    <name type="scientific">Colletotrichum lupini</name>
    <dbReference type="NCBI Taxonomy" id="145971"/>
    <lineage>
        <taxon>Eukaryota</taxon>
        <taxon>Fungi</taxon>
        <taxon>Dikarya</taxon>
        <taxon>Ascomycota</taxon>
        <taxon>Pezizomycotina</taxon>
        <taxon>Sordariomycetes</taxon>
        <taxon>Hypocreomycetidae</taxon>
        <taxon>Glomerellales</taxon>
        <taxon>Glomerellaceae</taxon>
        <taxon>Colletotrichum</taxon>
        <taxon>Colletotrichum acutatum species complex</taxon>
    </lineage>
</organism>